<dbReference type="EMBL" id="JAJJHW010000824">
    <property type="protein sequence ID" value="KAH8381315.1"/>
    <property type="molecule type" value="Genomic_DNA"/>
</dbReference>
<evidence type="ECO:0000259" key="4">
    <source>
        <dbReference type="PROSITE" id="PS50279"/>
    </source>
</evidence>
<evidence type="ECO:0000256" key="3">
    <source>
        <dbReference type="ARBA" id="ARBA00023157"/>
    </source>
</evidence>
<reference evidence="5" key="1">
    <citation type="journal article" date="2021" name="Mol. Ecol. Resour.">
        <title>Phylogenomic analyses of the genus Drosophila reveals genomic signals of climate adaptation.</title>
        <authorList>
            <person name="Li F."/>
            <person name="Rane R.V."/>
            <person name="Luria V."/>
            <person name="Xiong Z."/>
            <person name="Chen J."/>
            <person name="Li Z."/>
            <person name="Catullo R.A."/>
            <person name="Griffin P.C."/>
            <person name="Schiffer M."/>
            <person name="Pearce S."/>
            <person name="Lee S.F."/>
            <person name="McElroy K."/>
            <person name="Stocker A."/>
            <person name="Shirriffs J."/>
            <person name="Cockerell F."/>
            <person name="Coppin C."/>
            <person name="Sgro C.M."/>
            <person name="Karger A."/>
            <person name="Cain J.W."/>
            <person name="Weber J.A."/>
            <person name="Santpere G."/>
            <person name="Kirschner M.W."/>
            <person name="Hoffmann A.A."/>
            <person name="Oakeshott J.G."/>
            <person name="Zhang G."/>
        </authorList>
    </citation>
    <scope>NUCLEOTIDE SEQUENCE</scope>
    <source>
        <strain evidence="5">BGI-SZ-2011g</strain>
    </source>
</reference>
<sequence length="70" mass="8288">VCTLEQSYGSCSGRSMRWHYDFVRDRCVQFTYSSCGGNANRFNTRRACIKFCMDPINRYAMQDFENEHIN</sequence>
<dbReference type="SUPFAM" id="SSF57362">
    <property type="entry name" value="BPTI-like"/>
    <property type="match status" value="1"/>
</dbReference>
<evidence type="ECO:0000256" key="2">
    <source>
        <dbReference type="ARBA" id="ARBA00022900"/>
    </source>
</evidence>
<dbReference type="SMART" id="SM00131">
    <property type="entry name" value="KU"/>
    <property type="match status" value="1"/>
</dbReference>
<proteinExistence type="predicted"/>
<keyword evidence="6" id="KW-1185">Reference proteome</keyword>
<dbReference type="GO" id="GO:0004867">
    <property type="term" value="F:serine-type endopeptidase inhibitor activity"/>
    <property type="evidence" value="ECO:0007669"/>
    <property type="project" value="UniProtKB-KW"/>
</dbReference>
<dbReference type="AlphaFoldDB" id="A0AAD4K6Y1"/>
<organism evidence="5 6">
    <name type="scientific">Drosophila rubida</name>
    <dbReference type="NCBI Taxonomy" id="30044"/>
    <lineage>
        <taxon>Eukaryota</taxon>
        <taxon>Metazoa</taxon>
        <taxon>Ecdysozoa</taxon>
        <taxon>Arthropoda</taxon>
        <taxon>Hexapoda</taxon>
        <taxon>Insecta</taxon>
        <taxon>Pterygota</taxon>
        <taxon>Neoptera</taxon>
        <taxon>Endopterygota</taxon>
        <taxon>Diptera</taxon>
        <taxon>Brachycera</taxon>
        <taxon>Muscomorpha</taxon>
        <taxon>Ephydroidea</taxon>
        <taxon>Drosophilidae</taxon>
        <taxon>Drosophila</taxon>
    </lineage>
</organism>
<feature type="domain" description="BPTI/Kunitz inhibitor" evidence="4">
    <location>
        <begin position="2"/>
        <end position="52"/>
    </location>
</feature>
<dbReference type="InterPro" id="IPR036880">
    <property type="entry name" value="Kunitz_BPTI_sf"/>
</dbReference>
<dbReference type="Gene3D" id="4.10.410.10">
    <property type="entry name" value="Pancreatic trypsin inhibitor Kunitz domain"/>
    <property type="match status" value="1"/>
</dbReference>
<dbReference type="PANTHER" id="PTHR10083">
    <property type="entry name" value="KUNITZ-TYPE PROTEASE INHIBITOR-RELATED"/>
    <property type="match status" value="1"/>
</dbReference>
<keyword evidence="2" id="KW-0722">Serine protease inhibitor</keyword>
<gene>
    <name evidence="5" type="ORF">KR093_002537</name>
</gene>
<dbReference type="Proteomes" id="UP001200034">
    <property type="component" value="Unassembled WGS sequence"/>
</dbReference>
<keyword evidence="3" id="KW-1015">Disulfide bond</keyword>
<keyword evidence="1" id="KW-0646">Protease inhibitor</keyword>
<name>A0AAD4K6Y1_9MUSC</name>
<evidence type="ECO:0000256" key="1">
    <source>
        <dbReference type="ARBA" id="ARBA00022690"/>
    </source>
</evidence>
<dbReference type="PANTHER" id="PTHR10083:SF374">
    <property type="entry name" value="BPTI_KUNITZ INHIBITOR DOMAIN-CONTAINING PROTEIN"/>
    <property type="match status" value="1"/>
</dbReference>
<feature type="non-terminal residue" evidence="5">
    <location>
        <position position="1"/>
    </location>
</feature>
<dbReference type="GO" id="GO:0005615">
    <property type="term" value="C:extracellular space"/>
    <property type="evidence" value="ECO:0007669"/>
    <property type="project" value="TreeGrafter"/>
</dbReference>
<dbReference type="PROSITE" id="PS50279">
    <property type="entry name" value="BPTI_KUNITZ_2"/>
    <property type="match status" value="1"/>
</dbReference>
<dbReference type="InterPro" id="IPR050098">
    <property type="entry name" value="TFPI/VKTCI-like"/>
</dbReference>
<evidence type="ECO:0000313" key="5">
    <source>
        <dbReference type="EMBL" id="KAH8381315.1"/>
    </source>
</evidence>
<dbReference type="CDD" id="cd00109">
    <property type="entry name" value="Kunitz-type"/>
    <property type="match status" value="1"/>
</dbReference>
<dbReference type="InterPro" id="IPR002223">
    <property type="entry name" value="Kunitz_BPTI"/>
</dbReference>
<accession>A0AAD4K6Y1</accession>
<feature type="non-terminal residue" evidence="5">
    <location>
        <position position="70"/>
    </location>
</feature>
<evidence type="ECO:0000313" key="6">
    <source>
        <dbReference type="Proteomes" id="UP001200034"/>
    </source>
</evidence>
<protein>
    <recommendedName>
        <fullName evidence="4">BPTI/Kunitz inhibitor domain-containing protein</fullName>
    </recommendedName>
</protein>
<comment type="caution">
    <text evidence="5">The sequence shown here is derived from an EMBL/GenBank/DDBJ whole genome shotgun (WGS) entry which is preliminary data.</text>
</comment>
<dbReference type="Pfam" id="PF00014">
    <property type="entry name" value="Kunitz_BPTI"/>
    <property type="match status" value="1"/>
</dbReference>
<dbReference type="PRINTS" id="PR00759">
    <property type="entry name" value="BASICPTASE"/>
</dbReference>